<dbReference type="Pfam" id="PF13614">
    <property type="entry name" value="AAA_31"/>
    <property type="match status" value="1"/>
</dbReference>
<evidence type="ECO:0000256" key="3">
    <source>
        <dbReference type="ARBA" id="ARBA00022475"/>
    </source>
</evidence>
<dbReference type="GO" id="GO:0004713">
    <property type="term" value="F:protein tyrosine kinase activity"/>
    <property type="evidence" value="ECO:0007669"/>
    <property type="project" value="UniProtKB-KW"/>
</dbReference>
<comment type="subcellular location">
    <subcellularLocation>
        <location evidence="1">Cell inner membrane</location>
        <topology evidence="1">Multi-pass membrane protein</topology>
    </subcellularLocation>
</comment>
<evidence type="ECO:0000256" key="6">
    <source>
        <dbReference type="ARBA" id="ARBA00022692"/>
    </source>
</evidence>
<feature type="domain" description="AAA+ ATPase" evidence="20">
    <location>
        <begin position="544"/>
        <end position="720"/>
    </location>
</feature>
<dbReference type="NCBIfam" id="TIGR01005">
    <property type="entry name" value="eps_transp_fam"/>
    <property type="match status" value="1"/>
</dbReference>
<evidence type="ECO:0000256" key="14">
    <source>
        <dbReference type="ARBA" id="ARBA00053015"/>
    </source>
</evidence>
<evidence type="ECO:0000256" key="1">
    <source>
        <dbReference type="ARBA" id="ARBA00004429"/>
    </source>
</evidence>
<evidence type="ECO:0000256" key="10">
    <source>
        <dbReference type="ARBA" id="ARBA00022989"/>
    </source>
</evidence>
<dbReference type="InterPro" id="IPR005702">
    <property type="entry name" value="Wzc-like_C"/>
</dbReference>
<keyword evidence="6 19" id="KW-0812">Transmembrane</keyword>
<keyword evidence="8 21" id="KW-0418">Kinase</keyword>
<evidence type="ECO:0000256" key="19">
    <source>
        <dbReference type="SAM" id="Phobius"/>
    </source>
</evidence>
<dbReference type="SUPFAM" id="SSF52540">
    <property type="entry name" value="P-loop containing nucleoside triphosphate hydrolases"/>
    <property type="match status" value="1"/>
</dbReference>
<evidence type="ECO:0000256" key="5">
    <source>
        <dbReference type="ARBA" id="ARBA00022679"/>
    </source>
</evidence>
<keyword evidence="13" id="KW-0270">Exopolysaccharide synthesis</keyword>
<keyword evidence="5" id="KW-0808">Transferase</keyword>
<keyword evidence="9" id="KW-0067">ATP-binding</keyword>
<evidence type="ECO:0000256" key="17">
    <source>
        <dbReference type="ARBA" id="ARBA00081049"/>
    </source>
</evidence>
<dbReference type="NCBIfam" id="TIGR01007">
    <property type="entry name" value="eps_fam"/>
    <property type="match status" value="1"/>
</dbReference>
<evidence type="ECO:0000256" key="2">
    <source>
        <dbReference type="ARBA" id="ARBA00008883"/>
    </source>
</evidence>
<dbReference type="Gene3D" id="3.40.50.300">
    <property type="entry name" value="P-loop containing nucleotide triphosphate hydrolases"/>
    <property type="match status" value="1"/>
</dbReference>
<dbReference type="Pfam" id="PF23607">
    <property type="entry name" value="WZC_N"/>
    <property type="match status" value="1"/>
</dbReference>
<evidence type="ECO:0000259" key="20">
    <source>
        <dbReference type="SMART" id="SM00382"/>
    </source>
</evidence>
<reference evidence="21 22" key="1">
    <citation type="submission" date="2016-10" db="EMBL/GenBank/DDBJ databases">
        <authorList>
            <person name="Varghese N."/>
            <person name="Submissions S."/>
        </authorList>
    </citation>
    <scope>NUCLEOTIDE SEQUENCE [LARGE SCALE GENOMIC DNA]</scope>
    <source>
        <strain evidence="21 22">LMG 22274</strain>
    </source>
</reference>
<evidence type="ECO:0000256" key="16">
    <source>
        <dbReference type="ARBA" id="ARBA00067833"/>
    </source>
</evidence>
<feature type="transmembrane region" description="Helical" evidence="19">
    <location>
        <begin position="36"/>
        <end position="55"/>
    </location>
</feature>
<name>A0AAQ1JXB4_9BURK</name>
<dbReference type="Pfam" id="PF13807">
    <property type="entry name" value="GNVR"/>
    <property type="match status" value="1"/>
</dbReference>
<dbReference type="Pfam" id="PF02706">
    <property type="entry name" value="Wzz"/>
    <property type="match status" value="1"/>
</dbReference>
<feature type="transmembrane region" description="Helical" evidence="19">
    <location>
        <begin position="451"/>
        <end position="471"/>
    </location>
</feature>
<dbReference type="Proteomes" id="UP000183529">
    <property type="component" value="Unassembled WGS sequence"/>
</dbReference>
<comment type="similarity">
    <text evidence="2">Belongs to the etk/wzc family.</text>
</comment>
<keyword evidence="3" id="KW-1003">Cell membrane</keyword>
<dbReference type="RefSeq" id="WP_390969104.1">
    <property type="nucleotide sequence ID" value="NZ_CADFGN010000003.1"/>
</dbReference>
<feature type="coiled-coil region" evidence="18">
    <location>
        <begin position="281"/>
        <end position="315"/>
    </location>
</feature>
<dbReference type="GO" id="GO:0005886">
    <property type="term" value="C:plasma membrane"/>
    <property type="evidence" value="ECO:0007669"/>
    <property type="project" value="UniProtKB-SubCell"/>
</dbReference>
<dbReference type="InterPro" id="IPR005700">
    <property type="entry name" value="EPS_ExoP-like"/>
</dbReference>
<keyword evidence="4" id="KW-0997">Cell inner membrane</keyword>
<keyword evidence="11 19" id="KW-0472">Membrane</keyword>
<dbReference type="InterPro" id="IPR025669">
    <property type="entry name" value="AAA_dom"/>
</dbReference>
<evidence type="ECO:0000256" key="12">
    <source>
        <dbReference type="ARBA" id="ARBA00023137"/>
    </source>
</evidence>
<dbReference type="EMBL" id="FNZM01000020">
    <property type="protein sequence ID" value="SEK11570.1"/>
    <property type="molecule type" value="Genomic_DNA"/>
</dbReference>
<evidence type="ECO:0000256" key="18">
    <source>
        <dbReference type="SAM" id="Coils"/>
    </source>
</evidence>
<dbReference type="CDD" id="cd05387">
    <property type="entry name" value="BY-kinase"/>
    <property type="match status" value="1"/>
</dbReference>
<dbReference type="PANTHER" id="PTHR32309:SF32">
    <property type="entry name" value="TYROSINE-PROTEIN KINASE ETK-RELATED"/>
    <property type="match status" value="1"/>
</dbReference>
<dbReference type="InterPro" id="IPR050445">
    <property type="entry name" value="Bact_polysacc_biosynth/exp"/>
</dbReference>
<evidence type="ECO:0000256" key="9">
    <source>
        <dbReference type="ARBA" id="ARBA00022840"/>
    </source>
</evidence>
<dbReference type="InterPro" id="IPR003593">
    <property type="entry name" value="AAA+_ATPase"/>
</dbReference>
<gene>
    <name evidence="21" type="ORF">SAMN05216550_120123</name>
</gene>
<dbReference type="InterPro" id="IPR032807">
    <property type="entry name" value="GNVR"/>
</dbReference>
<keyword evidence="10 19" id="KW-1133">Transmembrane helix</keyword>
<organism evidence="21 22">
    <name type="scientific">Paraburkholderia tropica</name>
    <dbReference type="NCBI Taxonomy" id="92647"/>
    <lineage>
        <taxon>Bacteria</taxon>
        <taxon>Pseudomonadati</taxon>
        <taxon>Pseudomonadota</taxon>
        <taxon>Betaproteobacteria</taxon>
        <taxon>Burkholderiales</taxon>
        <taxon>Burkholderiaceae</taxon>
        <taxon>Paraburkholderia</taxon>
    </lineage>
</organism>
<evidence type="ECO:0000256" key="11">
    <source>
        <dbReference type="ARBA" id="ARBA00023136"/>
    </source>
</evidence>
<evidence type="ECO:0000313" key="21">
    <source>
        <dbReference type="EMBL" id="SEK11570.1"/>
    </source>
</evidence>
<evidence type="ECO:0000256" key="15">
    <source>
        <dbReference type="ARBA" id="ARBA00054296"/>
    </source>
</evidence>
<dbReference type="PANTHER" id="PTHR32309">
    <property type="entry name" value="TYROSINE-PROTEIN KINASE"/>
    <property type="match status" value="1"/>
</dbReference>
<keyword evidence="7" id="KW-0547">Nucleotide-binding</keyword>
<dbReference type="GO" id="GO:0000271">
    <property type="term" value="P:polysaccharide biosynthetic process"/>
    <property type="evidence" value="ECO:0007669"/>
    <property type="project" value="UniProtKB-KW"/>
</dbReference>
<dbReference type="GO" id="GO:0005524">
    <property type="term" value="F:ATP binding"/>
    <property type="evidence" value="ECO:0007669"/>
    <property type="project" value="UniProtKB-KW"/>
</dbReference>
<protein>
    <recommendedName>
        <fullName evidence="16">Putative tyrosine-protein kinase EpsB</fullName>
    </recommendedName>
    <alternativeName>
        <fullName evidence="17">EPS I polysaccharide export protein EpsB</fullName>
    </alternativeName>
</protein>
<keyword evidence="12" id="KW-0829">Tyrosine-protein kinase</keyword>
<evidence type="ECO:0000313" key="22">
    <source>
        <dbReference type="Proteomes" id="UP000183529"/>
    </source>
</evidence>
<dbReference type="InterPro" id="IPR003856">
    <property type="entry name" value="LPS_length_determ_N"/>
</dbReference>
<dbReference type="InterPro" id="IPR027417">
    <property type="entry name" value="P-loop_NTPase"/>
</dbReference>
<comment type="function">
    <text evidence="15">Probably involved in polymerization and/or export of exopolysaccharide EPS I which functions as a virulence factor. May be involved in an ATP-dependent process in the pathway for EPS I production, possibly export of the trimeric repeat units across the inner membrane or their polymerization.</text>
</comment>
<sequence length="746" mass="81423">MSDSMHWPTENPKSNAESASNNDFVATLDMLFDSRWLIAITAMCFLLLGGAYAFIAQPIYRANILVQVQDSPDSNATRGLLGDVSSLFNVKSSAAAETQILASRLVISRTVDNLNLQITAEPHWLPVLGQWISRHNQKLSSPGLLGFGGYTWGNESIAVSRFDVPVKFQGDKFWVTMLGPNHYQLSGADLDRAFEGKTGRLETFMTADGPILLSIDSLFARSGAKFKLIRQSRLETIEDIQKALDVQERVKQSDVMVASLEDTDPQRVADTLNEIGSQYLRQNVERKSAEAAQSIRFLNEQIPHLRDQLTAAEDSLTSFNIEHGAVDLTEQAKLTLAKSADASARLLELQQKRQELLSRYTAQHPAVVALDEQISTLNAYNGEATREIRDLPQLQQESVRRMLDVKVNTDLYTALLNNVAQLQLIRAGKVGDVRLVDRAVVPEKRVKPKRLLICVAALMLGVLAGCCLAIIRSMLFRGITDPHEVEQFLSIPVCATVPRSVVLKNLMKMRGPGVLLASAVPDDPAVESLRSLRTSILIGIQSAKNNVLLVTGPTPGIGKSFISANLANVIAQAGKRVILVDADLRKGHLHKTLGIERGVGLSELVLGSASEASAIHRQVCDRLDFISTGARPSNPAEMLASKRIAQLIARLSSEYDIVLIDSPPVLAVSDTEALAINAGTTLIVAHSGITRLGEIAETVKRLTTSDIRVSGIVFNGVNPRSPLSLYGSKHGAYRYVAYKYDTDGDE</sequence>
<proteinExistence type="inferred from homology"/>
<evidence type="ECO:0000256" key="7">
    <source>
        <dbReference type="ARBA" id="ARBA00022741"/>
    </source>
</evidence>
<dbReference type="SMART" id="SM00382">
    <property type="entry name" value="AAA"/>
    <property type="match status" value="1"/>
</dbReference>
<comment type="catalytic activity">
    <reaction evidence="14">
        <text>L-tyrosyl-[protein] + ATP = O-phospho-L-tyrosyl-[protein] + ADP + H(+)</text>
        <dbReference type="Rhea" id="RHEA:10596"/>
        <dbReference type="Rhea" id="RHEA-COMP:10136"/>
        <dbReference type="Rhea" id="RHEA-COMP:20101"/>
        <dbReference type="ChEBI" id="CHEBI:15378"/>
        <dbReference type="ChEBI" id="CHEBI:30616"/>
        <dbReference type="ChEBI" id="CHEBI:46858"/>
        <dbReference type="ChEBI" id="CHEBI:61978"/>
        <dbReference type="ChEBI" id="CHEBI:456216"/>
    </reaction>
</comment>
<evidence type="ECO:0000256" key="8">
    <source>
        <dbReference type="ARBA" id="ARBA00022777"/>
    </source>
</evidence>
<dbReference type="GO" id="GO:0042802">
    <property type="term" value="F:identical protein binding"/>
    <property type="evidence" value="ECO:0007669"/>
    <property type="project" value="UniProtKB-ARBA"/>
</dbReference>
<evidence type="ECO:0000256" key="4">
    <source>
        <dbReference type="ARBA" id="ARBA00022519"/>
    </source>
</evidence>
<comment type="caution">
    <text evidence="21">The sequence shown here is derived from an EMBL/GenBank/DDBJ whole genome shotgun (WGS) entry which is preliminary data.</text>
</comment>
<dbReference type="FunFam" id="3.40.50.300:FF:000527">
    <property type="entry name" value="Tyrosine-protein kinase etk"/>
    <property type="match status" value="1"/>
</dbReference>
<keyword evidence="18" id="KW-0175">Coiled coil</keyword>
<evidence type="ECO:0000256" key="13">
    <source>
        <dbReference type="ARBA" id="ARBA00023169"/>
    </source>
</evidence>
<dbReference type="AlphaFoldDB" id="A0AAQ1JXB4"/>
<accession>A0AAQ1JXB4</accession>